<comment type="similarity">
    <text evidence="1 5">Belongs to the peptidase S8 family.</text>
</comment>
<accession>A0ABQ0B232</accession>
<comment type="caution">
    <text evidence="7">The sequence shown here is derived from an EMBL/GenBank/DDBJ whole genome shotgun (WGS) entry which is preliminary data.</text>
</comment>
<keyword evidence="8" id="KW-1185">Reference proteome</keyword>
<evidence type="ECO:0000256" key="4">
    <source>
        <dbReference type="ARBA" id="ARBA00022825"/>
    </source>
</evidence>
<evidence type="ECO:0000313" key="8">
    <source>
        <dbReference type="Proteomes" id="UP001600894"/>
    </source>
</evidence>
<feature type="domain" description="Peptidase S8/S53" evidence="6">
    <location>
        <begin position="443"/>
        <end position="569"/>
    </location>
</feature>
<evidence type="ECO:0000256" key="2">
    <source>
        <dbReference type="ARBA" id="ARBA00022670"/>
    </source>
</evidence>
<dbReference type="Gene3D" id="3.40.50.200">
    <property type="entry name" value="Peptidase S8/S53 domain"/>
    <property type="match status" value="1"/>
</dbReference>
<dbReference type="PIRSF" id="PIRSF037894">
    <property type="entry name" value="Subtilisin_rel_CspABC"/>
    <property type="match status" value="1"/>
</dbReference>
<evidence type="ECO:0000259" key="6">
    <source>
        <dbReference type="Pfam" id="PF00082"/>
    </source>
</evidence>
<feature type="active site" description="Charge relay system" evidence="5">
    <location>
        <position position="514"/>
    </location>
</feature>
<dbReference type="InterPro" id="IPR036852">
    <property type="entry name" value="Peptidase_S8/S53_dom_sf"/>
</dbReference>
<dbReference type="RefSeq" id="WP_176254923.1">
    <property type="nucleotide sequence ID" value="NZ_BAABXL010000001.1"/>
</dbReference>
<proteinExistence type="inferred from homology"/>
<name>A0ABQ0B232_9FIRM</name>
<dbReference type="PRINTS" id="PR00723">
    <property type="entry name" value="SUBTILISIN"/>
</dbReference>
<dbReference type="InterPro" id="IPR015500">
    <property type="entry name" value="Peptidase_S8_subtilisin-rel"/>
</dbReference>
<dbReference type="EMBL" id="BAABXL010000001">
    <property type="protein sequence ID" value="GAA6270339.1"/>
    <property type="molecule type" value="Genomic_DNA"/>
</dbReference>
<dbReference type="CDD" id="cd07478">
    <property type="entry name" value="Peptidases_S8_CspA-like"/>
    <property type="match status" value="1"/>
</dbReference>
<dbReference type="InterPro" id="IPR000209">
    <property type="entry name" value="Peptidase_S8/S53_dom"/>
</dbReference>
<dbReference type="InterPro" id="IPR017310">
    <property type="entry name" value="Pept_S8A_subtilisin_clostridia"/>
</dbReference>
<feature type="active site" description="Charge relay system" evidence="5">
    <location>
        <position position="183"/>
    </location>
</feature>
<dbReference type="PANTHER" id="PTHR43806">
    <property type="entry name" value="PEPTIDASE S8"/>
    <property type="match status" value="1"/>
</dbReference>
<dbReference type="InterPro" id="IPR050131">
    <property type="entry name" value="Peptidase_S8_subtilisin-like"/>
</dbReference>
<feature type="active site" description="Charge relay system" evidence="5">
    <location>
        <position position="104"/>
    </location>
</feature>
<reference evidence="7 8" key="1">
    <citation type="submission" date="2024-04" db="EMBL/GenBank/DDBJ databases">
        <title>Defined microbial consortia suppress multidrug-resistant proinflammatory Enterobacteriaceae via ecological control.</title>
        <authorList>
            <person name="Furuichi M."/>
            <person name="Kawaguchi T."/>
            <person name="Pust M."/>
            <person name="Yasuma K."/>
            <person name="Plichta D."/>
            <person name="Hasegawa N."/>
            <person name="Ohya T."/>
            <person name="Bhattarai S."/>
            <person name="Sasajima S."/>
            <person name="Aoto Y."/>
            <person name="Tuganbaev T."/>
            <person name="Yaginuma M."/>
            <person name="Ueda M."/>
            <person name="Okahashi N."/>
            <person name="Amafuji K."/>
            <person name="Kiridooshi Y."/>
            <person name="Sugita K."/>
            <person name="Strazar M."/>
            <person name="Skelly A."/>
            <person name="Suda W."/>
            <person name="Hattori M."/>
            <person name="Nakamoto N."/>
            <person name="Caballero S."/>
            <person name="Norman J."/>
            <person name="Olle B."/>
            <person name="Tanoue T."/>
            <person name="Arita M."/>
            <person name="Bucci V."/>
            <person name="Atarashi K."/>
            <person name="Xavier R."/>
            <person name="Honda K."/>
        </authorList>
    </citation>
    <scope>NUCLEOTIDE SEQUENCE [LARGE SCALE GENOMIC DNA]</scope>
    <source>
        <strain evidence="8">f13</strain>
    </source>
</reference>
<dbReference type="Proteomes" id="UP001600894">
    <property type="component" value="Unassembled WGS sequence"/>
</dbReference>
<organism evidence="7 8">
    <name type="scientific">Enterocloster alcoholdehydrogenati</name>
    <dbReference type="NCBI Taxonomy" id="2547410"/>
    <lineage>
        <taxon>Bacteria</taxon>
        <taxon>Bacillati</taxon>
        <taxon>Bacillota</taxon>
        <taxon>Clostridia</taxon>
        <taxon>Lachnospirales</taxon>
        <taxon>Lachnospiraceae</taxon>
        <taxon>Enterocloster</taxon>
    </lineage>
</organism>
<keyword evidence="3 5" id="KW-0378">Hydrolase</keyword>
<dbReference type="Pfam" id="PF00082">
    <property type="entry name" value="Peptidase_S8"/>
    <property type="match status" value="2"/>
</dbReference>
<evidence type="ECO:0000256" key="3">
    <source>
        <dbReference type="ARBA" id="ARBA00022801"/>
    </source>
</evidence>
<keyword evidence="2 5" id="KW-0645">Protease</keyword>
<gene>
    <name evidence="7" type="ORF">F130042H8_33990</name>
</gene>
<dbReference type="PROSITE" id="PS51892">
    <property type="entry name" value="SUBTILASE"/>
    <property type="match status" value="1"/>
</dbReference>
<feature type="domain" description="Peptidase S8/S53" evidence="6">
    <location>
        <begin position="95"/>
        <end position="300"/>
    </location>
</feature>
<dbReference type="SUPFAM" id="SSF52743">
    <property type="entry name" value="Subtilisin-like"/>
    <property type="match status" value="1"/>
</dbReference>
<keyword evidence="4 5" id="KW-0720">Serine protease</keyword>
<dbReference type="PANTHER" id="PTHR43806:SF11">
    <property type="entry name" value="CEREVISIN-RELATED"/>
    <property type="match status" value="1"/>
</dbReference>
<dbReference type="Gene3D" id="2.60.120.1290">
    <property type="match status" value="1"/>
</dbReference>
<evidence type="ECO:0000256" key="1">
    <source>
        <dbReference type="ARBA" id="ARBA00011073"/>
    </source>
</evidence>
<sequence length="582" mass="63074">MADCPFNPAAENVADLIYRFGSLQYEKWVNAPSICMDYVSSDYVIFHVPLTPEAVSMRTHPYYMIPSLFTPLDYDAMEAAGILSAFNSPALGNRGEGVLIGLVDTGIDYRSPLFKNSDGTTRIAGIWDQSVPTDPDILPPGVPDYYPMGGASYGTEYTREQINEALAAEDPLSVVPTADTEGHGTFLAGLAAGNSAPQEDFTGAAPRAELAVVKLKPAKQYLRDFYLIPPSATAFQENDIMMGIKYLRMMADRLRKPLVILLALGSNSGSHLGTSPLSQVAQNYGGFFGIVTVIAGGNETGMAHHFSGTIPADQEWEDVEIRVGQEEAARGFVLELWTADADTYTVGFISPSGERISRIPIIANNETSIPFLLDASTITVNYQLIEAESGSQLIFMRFETPAAGIWTVRVYNTQRFTGTFHMWLPVTGMISDETVFLRPDPYSTITVPGNSRLPITVGAYDAANGGIYIHSSRGFTPNGYIKPELAAPGVDILGPSVLRRPGTELPMTTRTGTSAAAAITAGAAANLLSWGIVEGNYPTMSEASLKSYLIRGAQRNPALTYPNREFGYGTLDLFQTFLRLRE</sequence>
<protein>
    <recommendedName>
        <fullName evidence="6">Peptidase S8/S53 domain-containing protein</fullName>
    </recommendedName>
</protein>
<evidence type="ECO:0000313" key="7">
    <source>
        <dbReference type="EMBL" id="GAA6270339.1"/>
    </source>
</evidence>
<dbReference type="InterPro" id="IPR034045">
    <property type="entry name" value="Pep_S8_CspA-like"/>
</dbReference>
<evidence type="ECO:0000256" key="5">
    <source>
        <dbReference type="PROSITE-ProRule" id="PRU01240"/>
    </source>
</evidence>